<dbReference type="AlphaFoldDB" id="A0A2V4B7S1"/>
<dbReference type="EMBL" id="MASW01000001">
    <property type="protein sequence ID" value="PXY31374.1"/>
    <property type="molecule type" value="Genomic_DNA"/>
</dbReference>
<accession>A0A2V4B7S1</accession>
<dbReference type="Proteomes" id="UP000249915">
    <property type="component" value="Unassembled WGS sequence"/>
</dbReference>
<sequence>MASQKQPAGEHGDDVLVRKLRRLTVENDRFAEVLREAHGMHRTDLNAVAVVMDATRTGRSVSPRELAEALHLSASATTALLDRLEAAGHVRRERSATDRRRVELHVEEPALELGRLLFAPLGEELAKAWTEFGDEERRIIDRFLTVTIEATVRTKKALPPKP</sequence>
<dbReference type="Pfam" id="PF12802">
    <property type="entry name" value="MarR_2"/>
    <property type="match status" value="1"/>
</dbReference>
<comment type="caution">
    <text evidence="1">The sequence shown here is derived from an EMBL/GenBank/DDBJ whole genome shotgun (WGS) entry which is preliminary data.</text>
</comment>
<dbReference type="InterPro" id="IPR039422">
    <property type="entry name" value="MarR/SlyA-like"/>
</dbReference>
<dbReference type="InterPro" id="IPR000835">
    <property type="entry name" value="HTH_MarR-typ"/>
</dbReference>
<keyword evidence="2" id="KW-1185">Reference proteome</keyword>
<dbReference type="PRINTS" id="PR00598">
    <property type="entry name" value="HTHMARR"/>
</dbReference>
<dbReference type="GO" id="GO:0003700">
    <property type="term" value="F:DNA-binding transcription factor activity"/>
    <property type="evidence" value="ECO:0007669"/>
    <property type="project" value="InterPro"/>
</dbReference>
<dbReference type="SUPFAM" id="SSF46785">
    <property type="entry name" value="Winged helix' DNA-binding domain"/>
    <property type="match status" value="1"/>
</dbReference>
<protein>
    <submittedName>
        <fullName evidence="1">MarR family transcriptional regulator</fullName>
    </submittedName>
</protein>
<name>A0A2V4B7S1_9PSEU</name>
<proteinExistence type="predicted"/>
<dbReference type="RefSeq" id="WP_245992308.1">
    <property type="nucleotide sequence ID" value="NZ_MASW01000001.1"/>
</dbReference>
<evidence type="ECO:0000313" key="1">
    <source>
        <dbReference type="EMBL" id="PXY31374.1"/>
    </source>
</evidence>
<dbReference type="PANTHER" id="PTHR33164:SF106">
    <property type="entry name" value="TRANSCRIPTIONAL REGULATORY PROTEIN"/>
    <property type="match status" value="1"/>
</dbReference>
<dbReference type="SMART" id="SM00347">
    <property type="entry name" value="HTH_MARR"/>
    <property type="match status" value="1"/>
</dbReference>
<dbReference type="InterPro" id="IPR036390">
    <property type="entry name" value="WH_DNA-bd_sf"/>
</dbReference>
<gene>
    <name evidence="1" type="ORF">BAY60_03005</name>
</gene>
<evidence type="ECO:0000313" key="2">
    <source>
        <dbReference type="Proteomes" id="UP000249915"/>
    </source>
</evidence>
<dbReference type="Gene3D" id="1.10.10.10">
    <property type="entry name" value="Winged helix-like DNA-binding domain superfamily/Winged helix DNA-binding domain"/>
    <property type="match status" value="1"/>
</dbReference>
<dbReference type="InterPro" id="IPR036388">
    <property type="entry name" value="WH-like_DNA-bd_sf"/>
</dbReference>
<dbReference type="PANTHER" id="PTHR33164">
    <property type="entry name" value="TRANSCRIPTIONAL REGULATOR, MARR FAMILY"/>
    <property type="match status" value="1"/>
</dbReference>
<organism evidence="1 2">
    <name type="scientific">Prauserella muralis</name>
    <dbReference type="NCBI Taxonomy" id="588067"/>
    <lineage>
        <taxon>Bacteria</taxon>
        <taxon>Bacillati</taxon>
        <taxon>Actinomycetota</taxon>
        <taxon>Actinomycetes</taxon>
        <taxon>Pseudonocardiales</taxon>
        <taxon>Pseudonocardiaceae</taxon>
        <taxon>Prauserella</taxon>
    </lineage>
</organism>
<dbReference type="GO" id="GO:0006950">
    <property type="term" value="P:response to stress"/>
    <property type="evidence" value="ECO:0007669"/>
    <property type="project" value="TreeGrafter"/>
</dbReference>
<reference evidence="1 2" key="1">
    <citation type="submission" date="2016-07" db="EMBL/GenBank/DDBJ databases">
        <title>Draft genome sequence of Prauserella muralis DSM 45305, isolated from a mould-covered wall in an indoor environment.</title>
        <authorList>
            <person name="Ruckert C."/>
            <person name="Albersmeier A."/>
            <person name="Jiang C.-L."/>
            <person name="Jiang Y."/>
            <person name="Kalinowski J."/>
            <person name="Schneider O."/>
            <person name="Winkler A."/>
            <person name="Zotchev S.B."/>
        </authorList>
    </citation>
    <scope>NUCLEOTIDE SEQUENCE [LARGE SCALE GENOMIC DNA]</scope>
    <source>
        <strain evidence="1 2">DSM 45305</strain>
    </source>
</reference>
<dbReference type="PROSITE" id="PS50995">
    <property type="entry name" value="HTH_MARR_2"/>
    <property type="match status" value="1"/>
</dbReference>